<dbReference type="InterPro" id="IPR008207">
    <property type="entry name" value="Sig_transdc_His_kin_Hpt_dom"/>
</dbReference>
<dbReference type="GO" id="GO:0000160">
    <property type="term" value="P:phosphorelay signal transduction system"/>
    <property type="evidence" value="ECO:0007669"/>
    <property type="project" value="UniProtKB-KW"/>
</dbReference>
<keyword evidence="1" id="KW-0902">Two-component regulatory system</keyword>
<reference evidence="3 4" key="1">
    <citation type="submission" date="2018-06" db="EMBL/GenBank/DDBJ databases">
        <title>Genomic Encyclopedia of Archaeal and Bacterial Type Strains, Phase II (KMG-II): from individual species to whole genera.</title>
        <authorList>
            <person name="Goeker M."/>
        </authorList>
    </citation>
    <scope>NUCLEOTIDE SEQUENCE [LARGE SCALE GENOMIC DNA]</scope>
    <source>
        <strain evidence="3 4">DSM 22009</strain>
    </source>
</reference>
<evidence type="ECO:0000256" key="1">
    <source>
        <dbReference type="ARBA" id="ARBA00023012"/>
    </source>
</evidence>
<dbReference type="InterPro" id="IPR036641">
    <property type="entry name" value="HPT_dom_sf"/>
</dbReference>
<dbReference type="Proteomes" id="UP000248916">
    <property type="component" value="Unassembled WGS sequence"/>
</dbReference>
<evidence type="ECO:0000313" key="3">
    <source>
        <dbReference type="EMBL" id="PZX18954.1"/>
    </source>
</evidence>
<comment type="caution">
    <text evidence="3">The sequence shown here is derived from an EMBL/GenBank/DDBJ whole genome shotgun (WGS) entry which is preliminary data.</text>
</comment>
<dbReference type="Pfam" id="PF01627">
    <property type="entry name" value="Hpt"/>
    <property type="match status" value="1"/>
</dbReference>
<accession>A0A2W7NQN9</accession>
<dbReference type="EMBL" id="QKZL01000002">
    <property type="protein sequence ID" value="PZX18954.1"/>
    <property type="molecule type" value="Genomic_DNA"/>
</dbReference>
<name>A0A2W7NQN9_9RHOB</name>
<gene>
    <name evidence="3" type="ORF">LX81_00648</name>
</gene>
<dbReference type="Gene3D" id="1.20.120.160">
    <property type="entry name" value="HPT domain"/>
    <property type="match status" value="1"/>
</dbReference>
<keyword evidence="4" id="KW-1185">Reference proteome</keyword>
<feature type="domain" description="HPt" evidence="2">
    <location>
        <begin position="41"/>
        <end position="89"/>
    </location>
</feature>
<dbReference type="RefSeq" id="WP_170133833.1">
    <property type="nucleotide sequence ID" value="NZ_QKZL01000002.1"/>
</dbReference>
<protein>
    <submittedName>
        <fullName evidence="3">Hpt domain-containing protein</fullName>
    </submittedName>
</protein>
<sequence>MLDCTRIAMLRDDFGEEGFAEVIEIFAEETRPVIAGLPGSTDLAADLHFIKGGAENMGFRELSLLCKRGEQAVRQGGDVQIDAIVECFDASLVALNDNQIRNSESVASSVMSR</sequence>
<evidence type="ECO:0000259" key="2">
    <source>
        <dbReference type="Pfam" id="PF01627"/>
    </source>
</evidence>
<dbReference type="SUPFAM" id="SSF47226">
    <property type="entry name" value="Histidine-containing phosphotransfer domain, HPT domain"/>
    <property type="match status" value="1"/>
</dbReference>
<organism evidence="3 4">
    <name type="scientific">Palleronia aestuarii</name>
    <dbReference type="NCBI Taxonomy" id="568105"/>
    <lineage>
        <taxon>Bacteria</taxon>
        <taxon>Pseudomonadati</taxon>
        <taxon>Pseudomonadota</taxon>
        <taxon>Alphaproteobacteria</taxon>
        <taxon>Rhodobacterales</taxon>
        <taxon>Roseobacteraceae</taxon>
        <taxon>Palleronia</taxon>
    </lineage>
</organism>
<proteinExistence type="predicted"/>
<dbReference type="GO" id="GO:0004672">
    <property type="term" value="F:protein kinase activity"/>
    <property type="evidence" value="ECO:0007669"/>
    <property type="project" value="UniProtKB-ARBA"/>
</dbReference>
<evidence type="ECO:0000313" key="4">
    <source>
        <dbReference type="Proteomes" id="UP000248916"/>
    </source>
</evidence>
<dbReference type="AlphaFoldDB" id="A0A2W7NQN9"/>